<evidence type="ECO:0000313" key="1">
    <source>
        <dbReference type="EMBL" id="SHN63383.1"/>
    </source>
</evidence>
<protein>
    <submittedName>
        <fullName evidence="1">Uncharacterized protein</fullName>
    </submittedName>
</protein>
<dbReference type="Proteomes" id="UP000186469">
    <property type="component" value="Unassembled WGS sequence"/>
</dbReference>
<dbReference type="STRING" id="1121455.SAMN02745728_01369"/>
<gene>
    <name evidence="1" type="ORF">SAMN02745728_01369</name>
</gene>
<keyword evidence="2" id="KW-1185">Reference proteome</keyword>
<organism evidence="1 2">
    <name type="scientific">Desulfovibrio litoralis DSM 11393</name>
    <dbReference type="NCBI Taxonomy" id="1121455"/>
    <lineage>
        <taxon>Bacteria</taxon>
        <taxon>Pseudomonadati</taxon>
        <taxon>Thermodesulfobacteriota</taxon>
        <taxon>Desulfovibrionia</taxon>
        <taxon>Desulfovibrionales</taxon>
        <taxon>Desulfovibrionaceae</taxon>
        <taxon>Desulfovibrio</taxon>
    </lineage>
</organism>
<evidence type="ECO:0000313" key="2">
    <source>
        <dbReference type="Proteomes" id="UP000186469"/>
    </source>
</evidence>
<accession>A0A1M7SXZ8</accession>
<name>A0A1M7SXZ8_9BACT</name>
<proteinExistence type="predicted"/>
<dbReference type="RefSeq" id="WP_072697054.1">
    <property type="nucleotide sequence ID" value="NZ_FRDI01000005.1"/>
</dbReference>
<dbReference type="EMBL" id="FRDI01000005">
    <property type="protein sequence ID" value="SHN63383.1"/>
    <property type="molecule type" value="Genomic_DNA"/>
</dbReference>
<dbReference type="AlphaFoldDB" id="A0A1M7SXZ8"/>
<reference evidence="1 2" key="1">
    <citation type="submission" date="2016-12" db="EMBL/GenBank/DDBJ databases">
        <authorList>
            <person name="Song W.-J."/>
            <person name="Kurnit D.M."/>
        </authorList>
    </citation>
    <scope>NUCLEOTIDE SEQUENCE [LARGE SCALE GENOMIC DNA]</scope>
    <source>
        <strain evidence="1 2">DSM 11393</strain>
    </source>
</reference>
<dbReference type="OrthoDB" id="5954061at2"/>
<sequence length="158" mass="18178">MLKPHVYLKVTQLGIIFLSLFLLVGGGVNHSSAKTTKTERITGCYSSLFYHDESGDILGYEFFIIPGPLENEYYVMFQESPGWPQKPLLVPLKVNGNSIEFTVPRDEKFNKDEMIFKGKIIPGKIVGQFNSYNEKIELKKGESYWQDLEYNSKRNNKK</sequence>